<comment type="caution">
    <text evidence="2">The sequence shown here is derived from an EMBL/GenBank/DDBJ whole genome shotgun (WGS) entry which is preliminary data.</text>
</comment>
<feature type="compositionally biased region" description="Acidic residues" evidence="1">
    <location>
        <begin position="204"/>
        <end position="215"/>
    </location>
</feature>
<dbReference type="Proteomes" id="UP000003571">
    <property type="component" value="Unassembled WGS sequence"/>
</dbReference>
<feature type="compositionally biased region" description="Basic and acidic residues" evidence="1">
    <location>
        <begin position="167"/>
        <end position="190"/>
    </location>
</feature>
<organism evidence="2 3">
    <name type="scientific">Treponema saccharophilum DSM 2985</name>
    <dbReference type="NCBI Taxonomy" id="907348"/>
    <lineage>
        <taxon>Bacteria</taxon>
        <taxon>Pseudomonadati</taxon>
        <taxon>Spirochaetota</taxon>
        <taxon>Spirochaetia</taxon>
        <taxon>Spirochaetales</taxon>
        <taxon>Treponemataceae</taxon>
        <taxon>Treponema</taxon>
    </lineage>
</organism>
<dbReference type="InterPro" id="IPR007337">
    <property type="entry name" value="RelB/DinJ"/>
</dbReference>
<dbReference type="Gene3D" id="1.10.1220.10">
    <property type="entry name" value="Met repressor-like"/>
    <property type="match status" value="1"/>
</dbReference>
<dbReference type="InterPro" id="IPR013321">
    <property type="entry name" value="Arc_rbn_hlx_hlx"/>
</dbReference>
<feature type="region of interest" description="Disordered" evidence="1">
    <location>
        <begin position="56"/>
        <end position="215"/>
    </location>
</feature>
<gene>
    <name evidence="2" type="ORF">TresaDRAFT_2699</name>
</gene>
<sequence>MSKSFKFKSDEALVGKATDIFEKLGLTLDSAVNLFLTQAILKKGLPFPLVISGDDVPAEEHEHKDEAEEKNVHAEKKAKKPEPEQEPAPHAEEEEQREPTPEEIEERRKIEERVRANEELVRQMRMDEGDDEPAQKTEESEVPTVSSIVNEPAPHEGAPLPASEQPYAEKEAEKAAEEEKSAEESQKAHEEDEDETAPDAMFDSWDDDDEIGCGM</sequence>
<dbReference type="RefSeq" id="WP_002702078.1">
    <property type="nucleotide sequence ID" value="NZ_AGRW01000027.1"/>
</dbReference>
<accession>H7EHH3</accession>
<protein>
    <submittedName>
        <fullName evidence="2">RelB antitoxin</fullName>
    </submittedName>
</protein>
<proteinExistence type="predicted"/>
<dbReference type="AlphaFoldDB" id="H7EHH3"/>
<feature type="compositionally biased region" description="Basic and acidic residues" evidence="1">
    <location>
        <begin position="58"/>
        <end position="139"/>
    </location>
</feature>
<reference evidence="2 3" key="1">
    <citation type="submission" date="2011-09" db="EMBL/GenBank/DDBJ databases">
        <title>The draft genome of Treponema saccharophilum DSM 2985.</title>
        <authorList>
            <consortium name="US DOE Joint Genome Institute (JGI-PGF)"/>
            <person name="Lucas S."/>
            <person name="Copeland A."/>
            <person name="Lapidus A."/>
            <person name="Glavina del Rio T."/>
            <person name="Dalin E."/>
            <person name="Tice H."/>
            <person name="Bruce D."/>
            <person name="Goodwin L."/>
            <person name="Pitluck S."/>
            <person name="Peters L."/>
            <person name="Kyrpides N."/>
            <person name="Mavromatis K."/>
            <person name="Ivanova N."/>
            <person name="Markowitz V."/>
            <person name="Cheng J.-F."/>
            <person name="Hugenholtz P."/>
            <person name="Woyke T."/>
            <person name="Wu D."/>
            <person name="Gronow S."/>
            <person name="Wellnitz S."/>
            <person name="Brambilla E."/>
            <person name="Klenk H.-P."/>
            <person name="Eisen J.A."/>
        </authorList>
    </citation>
    <scope>NUCLEOTIDE SEQUENCE [LARGE SCALE GENOMIC DNA]</scope>
    <source>
        <strain evidence="2 3">DSM 2985</strain>
    </source>
</reference>
<keyword evidence="3" id="KW-1185">Reference proteome</keyword>
<dbReference type="PATRIC" id="fig|907348.3.peg.239"/>
<dbReference type="EMBL" id="AGRW01000027">
    <property type="protein sequence ID" value="EIC02985.1"/>
    <property type="molecule type" value="Genomic_DNA"/>
</dbReference>
<evidence type="ECO:0000313" key="3">
    <source>
        <dbReference type="Proteomes" id="UP000003571"/>
    </source>
</evidence>
<dbReference type="Pfam" id="PF04221">
    <property type="entry name" value="RelB"/>
    <property type="match status" value="1"/>
</dbReference>
<evidence type="ECO:0000256" key="1">
    <source>
        <dbReference type="SAM" id="MobiDB-lite"/>
    </source>
</evidence>
<evidence type="ECO:0000313" key="2">
    <source>
        <dbReference type="EMBL" id="EIC02985.1"/>
    </source>
</evidence>
<dbReference type="OrthoDB" id="9804867at2"/>
<name>H7EHH3_9SPIR</name>
<dbReference type="GO" id="GO:0006355">
    <property type="term" value="P:regulation of DNA-templated transcription"/>
    <property type="evidence" value="ECO:0007669"/>
    <property type="project" value="InterPro"/>
</dbReference>